<feature type="signal peptide" evidence="1">
    <location>
        <begin position="1"/>
        <end position="22"/>
    </location>
</feature>
<evidence type="ECO:0000256" key="1">
    <source>
        <dbReference type="SAM" id="SignalP"/>
    </source>
</evidence>
<dbReference type="RefSeq" id="WP_149836033.1">
    <property type="nucleotide sequence ID" value="NZ_VUOC01000001.1"/>
</dbReference>
<comment type="caution">
    <text evidence="2">The sequence shown here is derived from an EMBL/GenBank/DDBJ whole genome shotgun (WGS) entry which is preliminary data.</text>
</comment>
<accession>A0A5B2W2A6</accession>
<evidence type="ECO:0000313" key="2">
    <source>
        <dbReference type="EMBL" id="KAA2244636.1"/>
    </source>
</evidence>
<reference evidence="2 3" key="2">
    <citation type="submission" date="2019-09" db="EMBL/GenBank/DDBJ databases">
        <authorList>
            <person name="Jin C."/>
        </authorList>
    </citation>
    <scope>NUCLEOTIDE SEQUENCE [LARGE SCALE GENOMIC DNA]</scope>
    <source>
        <strain evidence="2 3">BN140078</strain>
    </source>
</reference>
<dbReference type="AlphaFoldDB" id="A0A5B2W2A6"/>
<sequence>MKAPFLLLAAAALAAVSCQQPAGNTGGTTDSTATADTVTASQQIQSGPQCFTQIVGRDTAYLQLLTINSDSVSGKLEYHHYEKDSNKGEIKGTLRNNILALQYQFMSEGTTSTVPAVFKMDGEQVYAGLPGSFDKEGVPVFDQDPALIKFDTIPFLKTTCP</sequence>
<protein>
    <recommendedName>
        <fullName evidence="4">NlpE-like protein</fullName>
    </recommendedName>
</protein>
<dbReference type="PROSITE" id="PS51257">
    <property type="entry name" value="PROKAR_LIPOPROTEIN"/>
    <property type="match status" value="1"/>
</dbReference>
<keyword evidence="3" id="KW-1185">Reference proteome</keyword>
<dbReference type="EMBL" id="VUOC01000001">
    <property type="protein sequence ID" value="KAA2244636.1"/>
    <property type="molecule type" value="Genomic_DNA"/>
</dbReference>
<evidence type="ECO:0000313" key="3">
    <source>
        <dbReference type="Proteomes" id="UP000324611"/>
    </source>
</evidence>
<organism evidence="2 3">
    <name type="scientific">Chitinophaga agrisoli</name>
    <dbReference type="NCBI Taxonomy" id="2607653"/>
    <lineage>
        <taxon>Bacteria</taxon>
        <taxon>Pseudomonadati</taxon>
        <taxon>Bacteroidota</taxon>
        <taxon>Chitinophagia</taxon>
        <taxon>Chitinophagales</taxon>
        <taxon>Chitinophagaceae</taxon>
        <taxon>Chitinophaga</taxon>
    </lineage>
</organism>
<keyword evidence="1" id="KW-0732">Signal</keyword>
<reference evidence="2 3" key="1">
    <citation type="submission" date="2019-09" db="EMBL/GenBank/DDBJ databases">
        <title>Chitinophaga ginsengihumi sp. nov., isolated from soil of ginseng rhizosphere.</title>
        <authorList>
            <person name="Lee J."/>
        </authorList>
    </citation>
    <scope>NUCLEOTIDE SEQUENCE [LARGE SCALE GENOMIC DNA]</scope>
    <source>
        <strain evidence="2 3">BN140078</strain>
    </source>
</reference>
<name>A0A5B2W2A6_9BACT</name>
<evidence type="ECO:0008006" key="4">
    <source>
        <dbReference type="Google" id="ProtNLM"/>
    </source>
</evidence>
<gene>
    <name evidence="2" type="ORF">F0L74_01285</name>
</gene>
<feature type="chain" id="PRO_5022860650" description="NlpE-like protein" evidence="1">
    <location>
        <begin position="23"/>
        <end position="161"/>
    </location>
</feature>
<dbReference type="Proteomes" id="UP000324611">
    <property type="component" value="Unassembled WGS sequence"/>
</dbReference>
<proteinExistence type="predicted"/>